<organism evidence="2">
    <name type="scientific">Lotharella oceanica</name>
    <dbReference type="NCBI Taxonomy" id="641309"/>
    <lineage>
        <taxon>Eukaryota</taxon>
        <taxon>Sar</taxon>
        <taxon>Rhizaria</taxon>
        <taxon>Cercozoa</taxon>
        <taxon>Chlorarachniophyceae</taxon>
        <taxon>Lotharella</taxon>
    </lineage>
</organism>
<dbReference type="AlphaFoldDB" id="A0A7S2X8Z9"/>
<dbReference type="PANTHER" id="PTHR14336">
    <property type="entry name" value="TANDEM PH DOMAIN CONTAINING PROTEIN"/>
    <property type="match status" value="1"/>
</dbReference>
<evidence type="ECO:0000259" key="1">
    <source>
        <dbReference type="PROSITE" id="PS50003"/>
    </source>
</evidence>
<name>A0A7S2X8Z9_9EUKA</name>
<protein>
    <recommendedName>
        <fullName evidence="1">PH domain-containing protein</fullName>
    </recommendedName>
</protein>
<dbReference type="InterPro" id="IPR051707">
    <property type="entry name" value="PI-Interact_SigTrans_Reg"/>
</dbReference>
<dbReference type="SUPFAM" id="SSF50729">
    <property type="entry name" value="PH domain-like"/>
    <property type="match status" value="1"/>
</dbReference>
<gene>
    <name evidence="2" type="ORF">LSP00402_LOCUS3221</name>
</gene>
<dbReference type="PANTHER" id="PTHR14336:SF15">
    <property type="entry name" value="DUAL ADAPTER FOR PHOSPHOTYROSINE AND 3-PHOSPHOTYROSINE AND 3-PHOSPHOINOSITIDE"/>
    <property type="match status" value="1"/>
</dbReference>
<evidence type="ECO:0000313" key="2">
    <source>
        <dbReference type="EMBL" id="CAD9750464.1"/>
    </source>
</evidence>
<dbReference type="SMART" id="SM00233">
    <property type="entry name" value="PH"/>
    <property type="match status" value="1"/>
</dbReference>
<dbReference type="PROSITE" id="PS50003">
    <property type="entry name" value="PH_DOMAIN"/>
    <property type="match status" value="1"/>
</dbReference>
<dbReference type="InterPro" id="IPR011993">
    <property type="entry name" value="PH-like_dom_sf"/>
</dbReference>
<dbReference type="Pfam" id="PF00169">
    <property type="entry name" value="PH"/>
    <property type="match status" value="1"/>
</dbReference>
<dbReference type="InterPro" id="IPR001849">
    <property type="entry name" value="PH_domain"/>
</dbReference>
<proteinExistence type="predicted"/>
<sequence length="145" mass="17390">MSEDVPIFEGYLNKQGNFSGWKKRYFRLYHFQKSRSSLLYYYNNIDSPKENDLIDLNGVTCELDPKDEKGYRFMIKNSRSNKGRVYRLEAKSRKDCAQWVRIIRRQADPESREARHEARKIDNERKIHNLHSKVQETARLAYVPE</sequence>
<dbReference type="CDD" id="cd00821">
    <property type="entry name" value="PH"/>
    <property type="match status" value="1"/>
</dbReference>
<accession>A0A7S2X8Z9</accession>
<dbReference type="Gene3D" id="2.30.29.30">
    <property type="entry name" value="Pleckstrin-homology domain (PH domain)/Phosphotyrosine-binding domain (PTB)"/>
    <property type="match status" value="1"/>
</dbReference>
<dbReference type="EMBL" id="HBHP01005201">
    <property type="protein sequence ID" value="CAD9750464.1"/>
    <property type="molecule type" value="Transcribed_RNA"/>
</dbReference>
<feature type="domain" description="PH" evidence="1">
    <location>
        <begin position="5"/>
        <end position="108"/>
    </location>
</feature>
<reference evidence="2" key="1">
    <citation type="submission" date="2021-01" db="EMBL/GenBank/DDBJ databases">
        <authorList>
            <person name="Corre E."/>
            <person name="Pelletier E."/>
            <person name="Niang G."/>
            <person name="Scheremetjew M."/>
            <person name="Finn R."/>
            <person name="Kale V."/>
            <person name="Holt S."/>
            <person name="Cochrane G."/>
            <person name="Meng A."/>
            <person name="Brown T."/>
            <person name="Cohen L."/>
        </authorList>
    </citation>
    <scope>NUCLEOTIDE SEQUENCE</scope>
    <source>
        <strain evidence="2">CCMP622</strain>
    </source>
</reference>